<proteinExistence type="predicted"/>
<gene>
    <name evidence="1" type="ORF">J2S08_002560</name>
</gene>
<reference evidence="1 2" key="1">
    <citation type="submission" date="2023-07" db="EMBL/GenBank/DDBJ databases">
        <title>Genomic Encyclopedia of Type Strains, Phase IV (KMG-IV): sequencing the most valuable type-strain genomes for metagenomic binning, comparative biology and taxonomic classification.</title>
        <authorList>
            <person name="Goeker M."/>
        </authorList>
    </citation>
    <scope>NUCLEOTIDE SEQUENCE [LARGE SCALE GENOMIC DNA]</scope>
    <source>
        <strain evidence="1 2">DSM 23837</strain>
    </source>
</reference>
<dbReference type="Proteomes" id="UP001223586">
    <property type="component" value="Unassembled WGS sequence"/>
</dbReference>
<dbReference type="EMBL" id="JAUSTT010000015">
    <property type="protein sequence ID" value="MDQ0176702.1"/>
    <property type="molecule type" value="Genomic_DNA"/>
</dbReference>
<evidence type="ECO:0000313" key="1">
    <source>
        <dbReference type="EMBL" id="MDQ0176702.1"/>
    </source>
</evidence>
<organism evidence="1 2">
    <name type="scientific">Bacillus chungangensis</name>
    <dbReference type="NCBI Taxonomy" id="587633"/>
    <lineage>
        <taxon>Bacteria</taxon>
        <taxon>Bacillati</taxon>
        <taxon>Bacillota</taxon>
        <taxon>Bacilli</taxon>
        <taxon>Bacillales</taxon>
        <taxon>Bacillaceae</taxon>
        <taxon>Bacillus</taxon>
    </lineage>
</organism>
<evidence type="ECO:0000313" key="2">
    <source>
        <dbReference type="Proteomes" id="UP001223586"/>
    </source>
</evidence>
<comment type="caution">
    <text evidence="1">The sequence shown here is derived from an EMBL/GenBank/DDBJ whole genome shotgun (WGS) entry which is preliminary data.</text>
</comment>
<accession>A0ABT9WUY1</accession>
<sequence>MNVIITRSNIQFKNPNIGQPTRSVEEHYNGRRITALIDGKERLFRIKPEEMLFEVKEADMIAAIKKKIIAEKEQQKEESQ</sequence>
<dbReference type="RefSeq" id="WP_307230066.1">
    <property type="nucleotide sequence ID" value="NZ_JAUSTT010000015.1"/>
</dbReference>
<keyword evidence="2" id="KW-1185">Reference proteome</keyword>
<name>A0ABT9WUY1_9BACI</name>
<protein>
    <submittedName>
        <fullName evidence="1">Uncharacterized protein</fullName>
    </submittedName>
</protein>